<feature type="transmembrane region" description="Helical" evidence="1">
    <location>
        <begin position="124"/>
        <end position="154"/>
    </location>
</feature>
<keyword evidence="4" id="KW-1185">Reference proteome</keyword>
<evidence type="ECO:0000256" key="1">
    <source>
        <dbReference type="SAM" id="Phobius"/>
    </source>
</evidence>
<comment type="caution">
    <text evidence="3">The sequence shown here is derived from an EMBL/GenBank/DDBJ whole genome shotgun (WGS) entry which is preliminary data.</text>
</comment>
<evidence type="ECO:0000259" key="2">
    <source>
        <dbReference type="Pfam" id="PF01478"/>
    </source>
</evidence>
<dbReference type="RefSeq" id="WP_344343053.1">
    <property type="nucleotide sequence ID" value="NZ_BAAAQT010000006.1"/>
</dbReference>
<feature type="transmembrane region" description="Helical" evidence="1">
    <location>
        <begin position="94"/>
        <end position="112"/>
    </location>
</feature>
<dbReference type="Gene3D" id="1.20.120.1220">
    <property type="match status" value="1"/>
</dbReference>
<dbReference type="EMBL" id="BAAAQT010000006">
    <property type="protein sequence ID" value="GAA2174239.1"/>
    <property type="molecule type" value="Genomic_DNA"/>
</dbReference>
<dbReference type="InterPro" id="IPR000045">
    <property type="entry name" value="Prepilin_IV_endopep_pep"/>
</dbReference>
<keyword evidence="1" id="KW-1133">Transmembrane helix</keyword>
<gene>
    <name evidence="3" type="ORF">GCM10009846_19410</name>
</gene>
<evidence type="ECO:0000313" key="3">
    <source>
        <dbReference type="EMBL" id="GAA2174239.1"/>
    </source>
</evidence>
<keyword evidence="1" id="KW-0812">Transmembrane</keyword>
<feature type="transmembrane region" description="Helical" evidence="1">
    <location>
        <begin position="160"/>
        <end position="180"/>
    </location>
</feature>
<protein>
    <recommendedName>
        <fullName evidence="2">Prepilin type IV endopeptidase peptidase domain-containing protein</fullName>
    </recommendedName>
</protein>
<dbReference type="Pfam" id="PF01478">
    <property type="entry name" value="Peptidase_A24"/>
    <property type="match status" value="1"/>
</dbReference>
<feature type="domain" description="Prepilin type IV endopeptidase peptidase" evidence="2">
    <location>
        <begin position="52"/>
        <end position="152"/>
    </location>
</feature>
<organism evidence="3 4">
    <name type="scientific">Agrococcus versicolor</name>
    <dbReference type="NCBI Taxonomy" id="501482"/>
    <lineage>
        <taxon>Bacteria</taxon>
        <taxon>Bacillati</taxon>
        <taxon>Actinomycetota</taxon>
        <taxon>Actinomycetes</taxon>
        <taxon>Micrococcales</taxon>
        <taxon>Microbacteriaceae</taxon>
        <taxon>Agrococcus</taxon>
    </lineage>
</organism>
<feature type="transmembrane region" description="Helical" evidence="1">
    <location>
        <begin position="12"/>
        <end position="32"/>
    </location>
</feature>
<name>A0ABN3ASI8_9MICO</name>
<evidence type="ECO:0000313" key="4">
    <source>
        <dbReference type="Proteomes" id="UP001501599"/>
    </source>
</evidence>
<sequence>MPEADVAAARRVRAHDVVLGVALAIGVVALGVGEGWHASPGVAAVGVVAAALVAPALARIDVAVRLLPNALTLPLLAIGAACAVIAGARGAWHGPVLAVVVALVLGVLWWTGGMGAGDLKLGAGLALAVAPLAWWLPLATLAAAVVLGGVAGLVARVRGAASVAFGPWLLAGAGVAVVLATG</sequence>
<proteinExistence type="predicted"/>
<feature type="transmembrane region" description="Helical" evidence="1">
    <location>
        <begin position="70"/>
        <end position="88"/>
    </location>
</feature>
<dbReference type="Proteomes" id="UP001501599">
    <property type="component" value="Unassembled WGS sequence"/>
</dbReference>
<keyword evidence="1" id="KW-0472">Membrane</keyword>
<reference evidence="3 4" key="1">
    <citation type="journal article" date="2019" name="Int. J. Syst. Evol. Microbiol.">
        <title>The Global Catalogue of Microorganisms (GCM) 10K type strain sequencing project: providing services to taxonomists for standard genome sequencing and annotation.</title>
        <authorList>
            <consortium name="The Broad Institute Genomics Platform"/>
            <consortium name="The Broad Institute Genome Sequencing Center for Infectious Disease"/>
            <person name="Wu L."/>
            <person name="Ma J."/>
        </authorList>
    </citation>
    <scope>NUCLEOTIDE SEQUENCE [LARGE SCALE GENOMIC DNA]</scope>
    <source>
        <strain evidence="3 4">JCM 16026</strain>
    </source>
</reference>
<accession>A0ABN3ASI8</accession>